<keyword evidence="3" id="KW-1185">Reference proteome</keyword>
<organism evidence="2 3">
    <name type="scientific">Trifolium medium</name>
    <dbReference type="NCBI Taxonomy" id="97028"/>
    <lineage>
        <taxon>Eukaryota</taxon>
        <taxon>Viridiplantae</taxon>
        <taxon>Streptophyta</taxon>
        <taxon>Embryophyta</taxon>
        <taxon>Tracheophyta</taxon>
        <taxon>Spermatophyta</taxon>
        <taxon>Magnoliopsida</taxon>
        <taxon>eudicotyledons</taxon>
        <taxon>Gunneridae</taxon>
        <taxon>Pentapetalae</taxon>
        <taxon>rosids</taxon>
        <taxon>fabids</taxon>
        <taxon>Fabales</taxon>
        <taxon>Fabaceae</taxon>
        <taxon>Papilionoideae</taxon>
        <taxon>50 kb inversion clade</taxon>
        <taxon>NPAAA clade</taxon>
        <taxon>Hologalegina</taxon>
        <taxon>IRL clade</taxon>
        <taxon>Trifolieae</taxon>
        <taxon>Trifolium</taxon>
    </lineage>
</organism>
<reference evidence="2 3" key="1">
    <citation type="journal article" date="2018" name="Front. Plant Sci.">
        <title>Red Clover (Trifolium pratense) and Zigzag Clover (T. medium) - A Picture of Genomic Similarities and Differences.</title>
        <authorList>
            <person name="Dluhosova J."/>
            <person name="Istvanek J."/>
            <person name="Nedelnik J."/>
            <person name="Repkova J."/>
        </authorList>
    </citation>
    <scope>NUCLEOTIDE SEQUENCE [LARGE SCALE GENOMIC DNA]</scope>
    <source>
        <strain evidence="3">cv. 10/8</strain>
        <tissue evidence="2">Leaf</tissue>
    </source>
</reference>
<proteinExistence type="predicted"/>
<evidence type="ECO:0000313" key="2">
    <source>
        <dbReference type="EMBL" id="MCI50235.1"/>
    </source>
</evidence>
<feature type="region of interest" description="Disordered" evidence="1">
    <location>
        <begin position="39"/>
        <end position="63"/>
    </location>
</feature>
<accession>A0A392SQB8</accession>
<dbReference type="EMBL" id="LXQA010413392">
    <property type="protein sequence ID" value="MCI50235.1"/>
    <property type="molecule type" value="Genomic_DNA"/>
</dbReference>
<sequence length="63" mass="7158">MNDASEFTVSGGGDFHRNQYSDTLFTVTSIHHHQKMILHQNLLSKERKPSRAKTEKESKASLS</sequence>
<feature type="compositionally biased region" description="Basic and acidic residues" evidence="1">
    <location>
        <begin position="44"/>
        <end position="63"/>
    </location>
</feature>
<evidence type="ECO:0000256" key="1">
    <source>
        <dbReference type="SAM" id="MobiDB-lite"/>
    </source>
</evidence>
<protein>
    <submittedName>
        <fullName evidence="2">Uncharacterized protein</fullName>
    </submittedName>
</protein>
<dbReference type="AlphaFoldDB" id="A0A392SQB8"/>
<comment type="caution">
    <text evidence="2">The sequence shown here is derived from an EMBL/GenBank/DDBJ whole genome shotgun (WGS) entry which is preliminary data.</text>
</comment>
<dbReference type="Proteomes" id="UP000265520">
    <property type="component" value="Unassembled WGS sequence"/>
</dbReference>
<name>A0A392SQB8_9FABA</name>
<evidence type="ECO:0000313" key="3">
    <source>
        <dbReference type="Proteomes" id="UP000265520"/>
    </source>
</evidence>